<dbReference type="InterPro" id="IPR008271">
    <property type="entry name" value="Ser/Thr_kinase_AS"/>
</dbReference>
<dbReference type="PROSITE" id="PS00108">
    <property type="entry name" value="PROTEIN_KINASE_ST"/>
    <property type="match status" value="1"/>
</dbReference>
<evidence type="ECO:0000256" key="1">
    <source>
        <dbReference type="ARBA" id="ARBA00008874"/>
    </source>
</evidence>
<feature type="compositionally biased region" description="Low complexity" evidence="11">
    <location>
        <begin position="479"/>
        <end position="495"/>
    </location>
</feature>
<dbReference type="GeneTree" id="ENSGT00950000183196"/>
<feature type="compositionally biased region" description="Polar residues" evidence="11">
    <location>
        <begin position="598"/>
        <end position="608"/>
    </location>
</feature>
<reference evidence="14" key="2">
    <citation type="submission" date="2025-09" db="UniProtKB">
        <authorList>
            <consortium name="Ensembl"/>
        </authorList>
    </citation>
    <scope>IDENTIFICATION</scope>
</reference>
<feature type="domain" description="Protein kinase" evidence="12">
    <location>
        <begin position="25"/>
        <end position="289"/>
    </location>
</feature>
<dbReference type="GeneID" id="101604203"/>
<dbReference type="GO" id="GO:0022407">
    <property type="term" value="P:regulation of cell-cell adhesion"/>
    <property type="evidence" value="ECO:0007669"/>
    <property type="project" value="Ensembl"/>
</dbReference>
<dbReference type="GO" id="GO:0004674">
    <property type="term" value="F:protein serine/threonine kinase activity"/>
    <property type="evidence" value="ECO:0007669"/>
    <property type="project" value="UniProtKB-KW"/>
</dbReference>
<dbReference type="EC" id="2.7.11.1" evidence="2"/>
<dbReference type="GO" id="GO:0030334">
    <property type="term" value="P:regulation of cell migration"/>
    <property type="evidence" value="ECO:0007669"/>
    <property type="project" value="Ensembl"/>
</dbReference>
<dbReference type="FunFam" id="1.10.510.10:FF:000003">
    <property type="entry name" value="TRAF2 and NCK-interacting protein kinase isoform 4"/>
    <property type="match status" value="1"/>
</dbReference>
<evidence type="ECO:0000256" key="11">
    <source>
        <dbReference type="SAM" id="MobiDB-lite"/>
    </source>
</evidence>
<dbReference type="PANTHER" id="PTHR47096">
    <property type="entry name" value="MISSHAPEN LIKE KINASE 1"/>
    <property type="match status" value="1"/>
</dbReference>
<feature type="compositionally biased region" description="Basic and acidic residues" evidence="11">
    <location>
        <begin position="856"/>
        <end position="868"/>
    </location>
</feature>
<feature type="compositionally biased region" description="Basic and acidic residues" evidence="11">
    <location>
        <begin position="396"/>
        <end position="466"/>
    </location>
</feature>
<evidence type="ECO:0000256" key="2">
    <source>
        <dbReference type="ARBA" id="ARBA00012513"/>
    </source>
</evidence>
<evidence type="ECO:0000256" key="8">
    <source>
        <dbReference type="ARBA" id="ARBA00047899"/>
    </source>
</evidence>
<dbReference type="GO" id="GO:0005794">
    <property type="term" value="C:Golgi apparatus"/>
    <property type="evidence" value="ECO:0007669"/>
    <property type="project" value="Ensembl"/>
</dbReference>
<evidence type="ECO:0000256" key="5">
    <source>
        <dbReference type="ARBA" id="ARBA00022741"/>
    </source>
</evidence>
<comment type="catalytic activity">
    <reaction evidence="8">
        <text>L-threonyl-[protein] + ATP = O-phospho-L-threonyl-[protein] + ADP + H(+)</text>
        <dbReference type="Rhea" id="RHEA:46608"/>
        <dbReference type="Rhea" id="RHEA-COMP:11060"/>
        <dbReference type="Rhea" id="RHEA-COMP:11605"/>
        <dbReference type="ChEBI" id="CHEBI:15378"/>
        <dbReference type="ChEBI" id="CHEBI:30013"/>
        <dbReference type="ChEBI" id="CHEBI:30616"/>
        <dbReference type="ChEBI" id="CHEBI:61977"/>
        <dbReference type="ChEBI" id="CHEBI:456216"/>
        <dbReference type="EC" id="2.7.11.1"/>
    </reaction>
</comment>
<feature type="compositionally biased region" description="Pro residues" evidence="11">
    <location>
        <begin position="547"/>
        <end position="561"/>
    </location>
</feature>
<evidence type="ECO:0000256" key="9">
    <source>
        <dbReference type="ARBA" id="ARBA00048679"/>
    </source>
</evidence>
<evidence type="ECO:0000256" key="4">
    <source>
        <dbReference type="ARBA" id="ARBA00022679"/>
    </source>
</evidence>
<keyword evidence="5 10" id="KW-0547">Nucleotide-binding</keyword>
<dbReference type="GO" id="GO:0001952">
    <property type="term" value="P:regulation of cell-matrix adhesion"/>
    <property type="evidence" value="ECO:0007669"/>
    <property type="project" value="Ensembl"/>
</dbReference>
<feature type="compositionally biased region" description="Basic and acidic residues" evidence="11">
    <location>
        <begin position="518"/>
        <end position="528"/>
    </location>
</feature>
<feature type="region of interest" description="Disordered" evidence="11">
    <location>
        <begin position="363"/>
        <end position="383"/>
    </location>
</feature>
<evidence type="ECO:0000313" key="14">
    <source>
        <dbReference type="Ensembl" id="ENSJJAP00000002726.1"/>
    </source>
</evidence>
<dbReference type="SUPFAM" id="SSF56112">
    <property type="entry name" value="Protein kinase-like (PK-like)"/>
    <property type="match status" value="1"/>
</dbReference>
<feature type="compositionally biased region" description="Polar residues" evidence="11">
    <location>
        <begin position="530"/>
        <end position="544"/>
    </location>
</feature>
<dbReference type="GO" id="GO:0005524">
    <property type="term" value="F:ATP binding"/>
    <property type="evidence" value="ECO:0007669"/>
    <property type="project" value="UniProtKB-UniRule"/>
</dbReference>
<sequence>MGDPAPARSLDDIDLSALRDPAGIFELVEVVGNGTYGQVYKGRHVKTGQLAAIKVMDVTEDEEEEIKQEINMLKKYSHHRNIATYYGAFIKKSPPGNDDQLWLVMEFCGAGSVTDLVKNTKGNALKEDCIAYICREILRGLAHLHAHKVIHRDIKGQNVLLTENAEVKLVDFGVSAQLDRTVGRRNTFIGTPYWMAPEVIACDENPDATYDYRSDIWSLGITAIEMAEGAPPLCDMHPMRALFLIPRNPPPRLKSKKWSKKFIDFIDTCLIKTYLSRPPTEQLLRFPFIRDQPTERQVRIQLKDHIDRSRKKRGEKEETEYEYSGSEEEDDSHGEEGEPSSIMNVPGESTLRREFLRLQQENKSNSEALKQQQQLQQQQQRDPEAHIKHLLHQRQRRIEEQKEERRRVEEQQRREREQRKLQEKEQQRRLEDMQALRREEERRQAEREQEYKRKQLEEQRQSERLQRQLQQEHAYLKSLQQQQQQQQLQKQQQQQILPGDRKPLYHYGRGINPADKPAWAREVEERTRMNKQQNSPLAKTKLSSTGPEPPTPQASPAPPGPLSQTPPMQRPVEPQEGPHKSLVAHRVPLKPYAAPVPRSQSLQDQPTRNLAAFPASQDPDPAIPTSTTTPSARGAVIRQNSDPTSEGPGPSPNPPAWVRPENEAPPKVPQRTSSIATALNTSGSGGSRPAQAVRARPRSNSAWQIYLQRRAERGTPKPPGPPAQPPGPPNASSNPDLRRSDPGWERSDSVLPASHGHLPQAGSLERNRSRVGASTKLDSSPVLSPGSKAKPEDHRSRPGRPASYKRAIGEDFVLLKERTLDDAPRPPKKAMDYSSSSEEVESSEDDEEEGDGEPSEGSRDTPGGRDGDTDSISTMVVHDVEEIAGTQPPYGGGTMVVQRTPEEERSLLHADSNGYTNLPDVVQPSHSPTENTKGQSPPSKDGSSDYQSHGLVKAPGKSSFTMFVDLGIYQPGGSGDTIPITALVGGEGGRLDQLQYDVRKGSVVNVNPTNTRAHSETPEIRKYKKRFNSEILCAALWGVNLLVGTENGLMLLDRSGQGKVYGLIGRRRFQQMDVLEGLNLLITISGKRNKLRVYYLSWLRNKILHNDPEVEKKQGWTTVGDMEGCGHYRVVKYERIKFLVIALKNSVEVYAWAPKPYHKFMAFKSFADLPHRPLLVDLTVEEGQRLKVIYGSSAGFHAVDVDSGNSYDIYIPVHIQSQITPHAIIFLPNTDGMEMLLCYEDEGVYVNTYGRIIKDVVLQWGEMPTSVAYICSNQIMGWGEKAIEIRSVETGHLDGVFMHKRAQRLKFLCERNDKVFFASVRSGGSSQVYFMTLNRNCIMNW</sequence>
<dbReference type="GO" id="GO:0005829">
    <property type="term" value="C:cytosol"/>
    <property type="evidence" value="ECO:0007669"/>
    <property type="project" value="TreeGrafter"/>
</dbReference>
<dbReference type="Pfam" id="PF00780">
    <property type="entry name" value="CNH"/>
    <property type="match status" value="1"/>
</dbReference>
<dbReference type="FunFam" id="3.30.200.20:FF:000006">
    <property type="entry name" value="TRAF2 and NCK-interacting protein kinase isoform 4"/>
    <property type="match status" value="1"/>
</dbReference>
<dbReference type="InterPro" id="IPR017441">
    <property type="entry name" value="Protein_kinase_ATP_BS"/>
</dbReference>
<reference evidence="14" key="1">
    <citation type="submission" date="2025-08" db="UniProtKB">
        <authorList>
            <consortium name="Ensembl"/>
        </authorList>
    </citation>
    <scope>IDENTIFICATION</scope>
</reference>
<evidence type="ECO:0000256" key="10">
    <source>
        <dbReference type="PROSITE-ProRule" id="PRU10141"/>
    </source>
</evidence>
<feature type="compositionally biased region" description="Pro residues" evidence="11">
    <location>
        <begin position="716"/>
        <end position="729"/>
    </location>
</feature>
<dbReference type="RefSeq" id="XP_004666967.1">
    <property type="nucleotide sequence ID" value="XM_004666910.3"/>
</dbReference>
<dbReference type="CTD" id="50488"/>
<comment type="catalytic activity">
    <reaction evidence="9">
        <text>L-seryl-[protein] + ATP = O-phospho-L-seryl-[protein] + ADP + H(+)</text>
        <dbReference type="Rhea" id="RHEA:17989"/>
        <dbReference type="Rhea" id="RHEA-COMP:9863"/>
        <dbReference type="Rhea" id="RHEA-COMP:11604"/>
        <dbReference type="ChEBI" id="CHEBI:15378"/>
        <dbReference type="ChEBI" id="CHEBI:29999"/>
        <dbReference type="ChEBI" id="CHEBI:30616"/>
        <dbReference type="ChEBI" id="CHEBI:83421"/>
        <dbReference type="ChEBI" id="CHEBI:456216"/>
        <dbReference type="EC" id="2.7.11.1"/>
    </reaction>
</comment>
<dbReference type="CDD" id="cd06636">
    <property type="entry name" value="STKc_MAP4K4_6_N"/>
    <property type="match status" value="1"/>
</dbReference>
<feature type="compositionally biased region" description="Acidic residues" evidence="11">
    <location>
        <begin position="317"/>
        <end position="333"/>
    </location>
</feature>
<dbReference type="Ensembl" id="ENSJJAT00000005654.1">
    <property type="protein sequence ID" value="ENSJJAP00000002726.1"/>
    <property type="gene ID" value="ENSJJAG00000004577.1"/>
</dbReference>
<keyword evidence="15" id="KW-1185">Reference proteome</keyword>
<protein>
    <recommendedName>
        <fullName evidence="2">non-specific serine/threonine protein kinase</fullName>
        <ecNumber evidence="2">2.7.11.1</ecNumber>
    </recommendedName>
</protein>
<dbReference type="Pfam" id="PF00069">
    <property type="entry name" value="Pkinase"/>
    <property type="match status" value="1"/>
</dbReference>
<keyword evidence="6" id="KW-0418">Kinase</keyword>
<dbReference type="SMART" id="SM00220">
    <property type="entry name" value="S_TKc"/>
    <property type="match status" value="1"/>
</dbReference>
<feature type="compositionally biased region" description="Low complexity" evidence="11">
    <location>
        <begin position="371"/>
        <end position="380"/>
    </location>
</feature>
<feature type="compositionally biased region" description="Polar residues" evidence="11">
    <location>
        <begin position="924"/>
        <end position="938"/>
    </location>
</feature>
<feature type="binding site" evidence="10">
    <location>
        <position position="54"/>
    </location>
    <ligand>
        <name>ATP</name>
        <dbReference type="ChEBI" id="CHEBI:30616"/>
    </ligand>
</feature>
<proteinExistence type="inferred from homology"/>
<feature type="compositionally biased region" description="Low complexity" evidence="11">
    <location>
        <begin position="618"/>
        <end position="632"/>
    </location>
</feature>
<keyword evidence="3" id="KW-0723">Serine/threonine-protein kinase</keyword>
<evidence type="ECO:0000256" key="3">
    <source>
        <dbReference type="ARBA" id="ARBA00022527"/>
    </source>
</evidence>
<comment type="similarity">
    <text evidence="1">Belongs to the protein kinase superfamily. STE Ser/Thr protein kinase family. STE20 subfamily.</text>
</comment>
<evidence type="ECO:0000256" key="7">
    <source>
        <dbReference type="ARBA" id="ARBA00022840"/>
    </source>
</evidence>
<evidence type="ECO:0000259" key="12">
    <source>
        <dbReference type="PROSITE" id="PS50011"/>
    </source>
</evidence>
<dbReference type="OrthoDB" id="8957712at2759"/>
<accession>A0A8C5K4H8</accession>
<feature type="compositionally biased region" description="Acidic residues" evidence="11">
    <location>
        <begin position="838"/>
        <end position="854"/>
    </location>
</feature>
<feature type="domain" description="CNH" evidence="13">
    <location>
        <begin position="1028"/>
        <end position="1315"/>
    </location>
</feature>
<gene>
    <name evidence="14" type="primary">Mink1</name>
</gene>
<feature type="region of interest" description="Disordered" evidence="11">
    <location>
        <begin position="911"/>
        <end position="952"/>
    </location>
</feature>
<keyword evidence="4" id="KW-0808">Transferase</keyword>
<dbReference type="SMART" id="SM00036">
    <property type="entry name" value="CNH"/>
    <property type="match status" value="1"/>
</dbReference>
<dbReference type="Proteomes" id="UP000694385">
    <property type="component" value="Unassembled WGS sequence"/>
</dbReference>
<feature type="compositionally biased region" description="Polar residues" evidence="11">
    <location>
        <begin position="670"/>
        <end position="682"/>
    </location>
</feature>
<feature type="compositionally biased region" description="Basic and acidic residues" evidence="11">
    <location>
        <begin position="736"/>
        <end position="748"/>
    </location>
</feature>
<dbReference type="PROSITE" id="PS50219">
    <property type="entry name" value="CNH"/>
    <property type="match status" value="1"/>
</dbReference>
<dbReference type="PROSITE" id="PS50011">
    <property type="entry name" value="PROTEIN_KINASE_DOM"/>
    <property type="match status" value="1"/>
</dbReference>
<organism evidence="14 15">
    <name type="scientific">Jaculus jaculus</name>
    <name type="common">Lesser Egyptian jerboa</name>
    <dbReference type="NCBI Taxonomy" id="51337"/>
    <lineage>
        <taxon>Eukaryota</taxon>
        <taxon>Metazoa</taxon>
        <taxon>Chordata</taxon>
        <taxon>Craniata</taxon>
        <taxon>Vertebrata</taxon>
        <taxon>Euteleostomi</taxon>
        <taxon>Mammalia</taxon>
        <taxon>Eutheria</taxon>
        <taxon>Euarchontoglires</taxon>
        <taxon>Glires</taxon>
        <taxon>Rodentia</taxon>
        <taxon>Myomorpha</taxon>
        <taxon>Dipodoidea</taxon>
        <taxon>Dipodidae</taxon>
        <taxon>Dipodinae</taxon>
        <taxon>Jaculus</taxon>
    </lineage>
</organism>
<dbReference type="InterPro" id="IPR051700">
    <property type="entry name" value="STE20_Ser-Thr_kinase"/>
</dbReference>
<feature type="region of interest" description="Disordered" evidence="11">
    <location>
        <begin position="395"/>
        <end position="896"/>
    </location>
</feature>
<evidence type="ECO:0000259" key="13">
    <source>
        <dbReference type="PROSITE" id="PS50219"/>
    </source>
</evidence>
<evidence type="ECO:0000256" key="6">
    <source>
        <dbReference type="ARBA" id="ARBA00022777"/>
    </source>
</evidence>
<dbReference type="InterPro" id="IPR011009">
    <property type="entry name" value="Kinase-like_dom_sf"/>
</dbReference>
<dbReference type="Gene3D" id="1.10.510.10">
    <property type="entry name" value="Transferase(Phosphotransferase) domain 1"/>
    <property type="match status" value="1"/>
</dbReference>
<feature type="region of interest" description="Disordered" evidence="11">
    <location>
        <begin position="299"/>
        <end position="347"/>
    </location>
</feature>
<evidence type="ECO:0000313" key="15">
    <source>
        <dbReference type="Proteomes" id="UP000694385"/>
    </source>
</evidence>
<dbReference type="Gene3D" id="3.30.200.20">
    <property type="entry name" value="Phosphorylase Kinase, domain 1"/>
    <property type="match status" value="1"/>
</dbReference>
<dbReference type="InterPro" id="IPR000719">
    <property type="entry name" value="Prot_kinase_dom"/>
</dbReference>
<keyword evidence="7 10" id="KW-0067">ATP-binding</keyword>
<dbReference type="GO" id="GO:0030036">
    <property type="term" value="P:actin cytoskeleton organization"/>
    <property type="evidence" value="ECO:0007669"/>
    <property type="project" value="Ensembl"/>
</dbReference>
<dbReference type="PANTHER" id="PTHR47096:SF1">
    <property type="entry name" value="MISSHAPEN LIKE KINASE 1"/>
    <property type="match status" value="1"/>
</dbReference>
<name>A0A8C5K4H8_JACJA</name>
<feature type="compositionally biased region" description="Basic and acidic residues" evidence="11">
    <location>
        <begin position="807"/>
        <end position="831"/>
    </location>
</feature>
<dbReference type="InterPro" id="IPR001180">
    <property type="entry name" value="CNH_dom"/>
</dbReference>
<dbReference type="PROSITE" id="PS00107">
    <property type="entry name" value="PROTEIN_KINASE_ATP"/>
    <property type="match status" value="1"/>
</dbReference>
<dbReference type="GO" id="GO:0046330">
    <property type="term" value="P:positive regulation of JNK cascade"/>
    <property type="evidence" value="ECO:0007669"/>
    <property type="project" value="Ensembl"/>
</dbReference>